<feature type="compositionally biased region" description="Basic and acidic residues" evidence="1">
    <location>
        <begin position="250"/>
        <end position="287"/>
    </location>
</feature>
<organism evidence="2 3">
    <name type="scientific">Habropoda laboriosa</name>
    <dbReference type="NCBI Taxonomy" id="597456"/>
    <lineage>
        <taxon>Eukaryota</taxon>
        <taxon>Metazoa</taxon>
        <taxon>Ecdysozoa</taxon>
        <taxon>Arthropoda</taxon>
        <taxon>Hexapoda</taxon>
        <taxon>Insecta</taxon>
        <taxon>Pterygota</taxon>
        <taxon>Neoptera</taxon>
        <taxon>Endopterygota</taxon>
        <taxon>Hymenoptera</taxon>
        <taxon>Apocrita</taxon>
        <taxon>Aculeata</taxon>
        <taxon>Apoidea</taxon>
        <taxon>Anthophila</taxon>
        <taxon>Apidae</taxon>
        <taxon>Habropoda</taxon>
    </lineage>
</organism>
<evidence type="ECO:0000313" key="3">
    <source>
        <dbReference type="Proteomes" id="UP000053825"/>
    </source>
</evidence>
<gene>
    <name evidence="2" type="ORF">WH47_11556</name>
</gene>
<reference evidence="2 3" key="1">
    <citation type="submission" date="2015-07" db="EMBL/GenBank/DDBJ databases">
        <title>The genome of Habropoda laboriosa.</title>
        <authorList>
            <person name="Pan H."/>
            <person name="Kapheim K."/>
        </authorList>
    </citation>
    <scope>NUCLEOTIDE SEQUENCE [LARGE SCALE GENOMIC DNA]</scope>
    <source>
        <strain evidence="2">0110345459</strain>
    </source>
</reference>
<protein>
    <submittedName>
        <fullName evidence="2">Uncharacterized protein</fullName>
    </submittedName>
</protein>
<dbReference type="Proteomes" id="UP000053825">
    <property type="component" value="Unassembled WGS sequence"/>
</dbReference>
<keyword evidence="3" id="KW-1185">Reference proteome</keyword>
<dbReference type="AlphaFoldDB" id="A0A0L7QLS3"/>
<name>A0A0L7QLS3_9HYME</name>
<evidence type="ECO:0000256" key="1">
    <source>
        <dbReference type="SAM" id="MobiDB-lite"/>
    </source>
</evidence>
<accession>A0A0L7QLS3</accession>
<feature type="region of interest" description="Disordered" evidence="1">
    <location>
        <begin position="248"/>
        <end position="287"/>
    </location>
</feature>
<evidence type="ECO:0000313" key="2">
    <source>
        <dbReference type="EMBL" id="KOC59567.1"/>
    </source>
</evidence>
<feature type="region of interest" description="Disordered" evidence="1">
    <location>
        <begin position="105"/>
        <end position="133"/>
    </location>
</feature>
<dbReference type="EMBL" id="KQ414909">
    <property type="protein sequence ID" value="KOC59567.1"/>
    <property type="molecule type" value="Genomic_DNA"/>
</dbReference>
<feature type="compositionally biased region" description="Basic and acidic residues" evidence="1">
    <location>
        <begin position="116"/>
        <end position="127"/>
    </location>
</feature>
<proteinExistence type="predicted"/>
<sequence>MESGAHQGNAAGIILRPSTFPMPRVESSGPALGKDRTSAVEVSINTAKLTVPYSGRSVYQRNHLDGVIFVDSAQLVEDCGRKVEIALLEIILFCRVNGGRRGDVDEGGAHGRRIRRDREKMGKVEGKKKGREGSAYVQDEALNPLDDNRFALLTPVGSPIPRREQCTYSRKFATSIVYGCTNNRVHAWIANIPTVDQIQHSRPYPYIVCWPFQVSSPQPSISRVDWRAAKKGEPEISVDEIAALTAPRDSAFKRERRDEARVAEQVDEGGKAESIAKKRRDRERLGG</sequence>